<organism evidence="8 9">
    <name type="scientific">Cyphellophora europaea (strain CBS 101466)</name>
    <name type="common">Phialophora europaea</name>
    <dbReference type="NCBI Taxonomy" id="1220924"/>
    <lineage>
        <taxon>Eukaryota</taxon>
        <taxon>Fungi</taxon>
        <taxon>Dikarya</taxon>
        <taxon>Ascomycota</taxon>
        <taxon>Pezizomycotina</taxon>
        <taxon>Eurotiomycetes</taxon>
        <taxon>Chaetothyriomycetidae</taxon>
        <taxon>Chaetothyriales</taxon>
        <taxon>Cyphellophoraceae</taxon>
        <taxon>Cyphellophora</taxon>
    </lineage>
</organism>
<feature type="transmembrane region" description="Helical" evidence="6">
    <location>
        <begin position="157"/>
        <end position="176"/>
    </location>
</feature>
<feature type="transmembrane region" description="Helical" evidence="6">
    <location>
        <begin position="96"/>
        <end position="117"/>
    </location>
</feature>
<dbReference type="InterPro" id="IPR011701">
    <property type="entry name" value="MFS"/>
</dbReference>
<dbReference type="InterPro" id="IPR020846">
    <property type="entry name" value="MFS_dom"/>
</dbReference>
<feature type="transmembrane region" description="Helical" evidence="6">
    <location>
        <begin position="183"/>
        <end position="200"/>
    </location>
</feature>
<dbReference type="GeneID" id="19970460"/>
<evidence type="ECO:0000256" key="1">
    <source>
        <dbReference type="ARBA" id="ARBA00004141"/>
    </source>
</evidence>
<evidence type="ECO:0000313" key="9">
    <source>
        <dbReference type="Proteomes" id="UP000030752"/>
    </source>
</evidence>
<keyword evidence="3 6" id="KW-1133">Transmembrane helix</keyword>
<proteinExistence type="predicted"/>
<name>W2RXD8_CYPE1</name>
<protein>
    <recommendedName>
        <fullName evidence="7">Major facilitator superfamily (MFS) profile domain-containing protein</fullName>
    </recommendedName>
</protein>
<feature type="compositionally biased region" description="Basic and acidic residues" evidence="5">
    <location>
        <begin position="1"/>
        <end position="15"/>
    </location>
</feature>
<dbReference type="AlphaFoldDB" id="W2RXD8"/>
<comment type="subcellular location">
    <subcellularLocation>
        <location evidence="1">Membrane</location>
        <topology evidence="1">Multi-pass membrane protein</topology>
    </subcellularLocation>
</comment>
<feature type="transmembrane region" description="Helical" evidence="6">
    <location>
        <begin position="124"/>
        <end position="145"/>
    </location>
</feature>
<dbReference type="Pfam" id="PF07690">
    <property type="entry name" value="MFS_1"/>
    <property type="match status" value="1"/>
</dbReference>
<evidence type="ECO:0000259" key="7">
    <source>
        <dbReference type="PROSITE" id="PS50850"/>
    </source>
</evidence>
<dbReference type="VEuPathDB" id="FungiDB:HMPREF1541_03121"/>
<evidence type="ECO:0000256" key="6">
    <source>
        <dbReference type="SAM" id="Phobius"/>
    </source>
</evidence>
<feature type="region of interest" description="Disordered" evidence="5">
    <location>
        <begin position="1"/>
        <end position="21"/>
    </location>
</feature>
<keyword evidence="4 6" id="KW-0472">Membrane</keyword>
<dbReference type="SUPFAM" id="SSF103473">
    <property type="entry name" value="MFS general substrate transporter"/>
    <property type="match status" value="1"/>
</dbReference>
<dbReference type="PANTHER" id="PTHR23502">
    <property type="entry name" value="MAJOR FACILITATOR SUPERFAMILY"/>
    <property type="match status" value="1"/>
</dbReference>
<dbReference type="PANTHER" id="PTHR23502:SF160">
    <property type="entry name" value="MAJOR FACILITATOR SUPERFAMILY (MFS) PROFILE DOMAIN-CONTAINING PROTEIN-RELATED"/>
    <property type="match status" value="1"/>
</dbReference>
<feature type="transmembrane region" description="Helical" evidence="6">
    <location>
        <begin position="58"/>
        <end position="84"/>
    </location>
</feature>
<feature type="transmembrane region" description="Helical" evidence="6">
    <location>
        <begin position="336"/>
        <end position="357"/>
    </location>
</feature>
<evidence type="ECO:0000256" key="3">
    <source>
        <dbReference type="ARBA" id="ARBA00022989"/>
    </source>
</evidence>
<dbReference type="EMBL" id="KB822719">
    <property type="protein sequence ID" value="ETN41186.1"/>
    <property type="molecule type" value="Genomic_DNA"/>
</dbReference>
<sequence length="522" mass="57969">MAARHDVHSHAREQEVPGTYDLKAREGEETGYGQALYPVPSSDPNDPLQWSNWKKGTILAIASLYSFLANSSLLGPSVYIGIYIEEFHISPTVSSGLVNFPNLSFGFGALILVPLFYKVGRRPIMLLSMLLYCGGLLGCALSQSYNSLMACRVLHTLGSGICEVIPIALVNDIFFIHERGKKLGWYTVCLCLGSTGPLYAGYMLAGGHSWRLFFWVEFAFGVALFIAAFAFVEETRYNRKVTPSSPIEDSKEVTTTVEAVIPRKTLRQQLNPWSGIDHDAPFIMMALRSFTYYLVPVALWVNTTYGVFIAMGALTFNLTFPYLIVEEPYNWSQTNSGLIAVASMIGFFIAIPLTPASDILAAKLTKRNNGIREAEMRLGVLLLPMIVAPAGLVVYGCTAQYHLHWIGYFFGVGMAQWGAFYYFTGLFPYTMAYAVDSYSASLPELLIATNLGKSAISFGMGYGILEWITQRGYATVVAGIYMAVLLANNLFVIVFMIWGKRIRIFMHNSWVGKLHQESAKEY</sequence>
<dbReference type="STRING" id="1220924.W2RXD8"/>
<feature type="domain" description="Major facilitator superfamily (MFS) profile" evidence="7">
    <location>
        <begin position="58"/>
        <end position="501"/>
    </location>
</feature>
<evidence type="ECO:0000313" key="8">
    <source>
        <dbReference type="EMBL" id="ETN41186.1"/>
    </source>
</evidence>
<dbReference type="GO" id="GO:0022857">
    <property type="term" value="F:transmembrane transporter activity"/>
    <property type="evidence" value="ECO:0007669"/>
    <property type="project" value="InterPro"/>
</dbReference>
<dbReference type="GO" id="GO:0005886">
    <property type="term" value="C:plasma membrane"/>
    <property type="evidence" value="ECO:0007669"/>
    <property type="project" value="TreeGrafter"/>
</dbReference>
<dbReference type="Proteomes" id="UP000030752">
    <property type="component" value="Unassembled WGS sequence"/>
</dbReference>
<keyword evidence="9" id="KW-1185">Reference proteome</keyword>
<dbReference type="RefSeq" id="XP_008715695.1">
    <property type="nucleotide sequence ID" value="XM_008717473.1"/>
</dbReference>
<evidence type="ECO:0000256" key="4">
    <source>
        <dbReference type="ARBA" id="ARBA00023136"/>
    </source>
</evidence>
<reference evidence="8 9" key="1">
    <citation type="submission" date="2013-03" db="EMBL/GenBank/DDBJ databases">
        <title>The Genome Sequence of Phialophora europaea CBS 101466.</title>
        <authorList>
            <consortium name="The Broad Institute Genomics Platform"/>
            <person name="Cuomo C."/>
            <person name="de Hoog S."/>
            <person name="Gorbushina A."/>
            <person name="Walker B."/>
            <person name="Young S.K."/>
            <person name="Zeng Q."/>
            <person name="Gargeya S."/>
            <person name="Fitzgerald M."/>
            <person name="Haas B."/>
            <person name="Abouelleil A."/>
            <person name="Allen A.W."/>
            <person name="Alvarado L."/>
            <person name="Arachchi H.M."/>
            <person name="Berlin A.M."/>
            <person name="Chapman S.B."/>
            <person name="Gainer-Dewar J."/>
            <person name="Goldberg J."/>
            <person name="Griggs A."/>
            <person name="Gujja S."/>
            <person name="Hansen M."/>
            <person name="Howarth C."/>
            <person name="Imamovic A."/>
            <person name="Ireland A."/>
            <person name="Larimer J."/>
            <person name="McCowan C."/>
            <person name="Murphy C."/>
            <person name="Pearson M."/>
            <person name="Poon T.W."/>
            <person name="Priest M."/>
            <person name="Roberts A."/>
            <person name="Saif S."/>
            <person name="Shea T."/>
            <person name="Sisk P."/>
            <person name="Sykes S."/>
            <person name="Wortman J."/>
            <person name="Nusbaum C."/>
            <person name="Birren B."/>
        </authorList>
    </citation>
    <scope>NUCLEOTIDE SEQUENCE [LARGE SCALE GENOMIC DNA]</scope>
    <source>
        <strain evidence="8 9">CBS 101466</strain>
    </source>
</reference>
<dbReference type="eggNOG" id="KOG0255">
    <property type="taxonomic scope" value="Eukaryota"/>
</dbReference>
<feature type="transmembrane region" description="Helical" evidence="6">
    <location>
        <begin position="292"/>
        <end position="316"/>
    </location>
</feature>
<feature type="transmembrane region" description="Helical" evidence="6">
    <location>
        <begin position="402"/>
        <end position="424"/>
    </location>
</feature>
<dbReference type="OrthoDB" id="2585655at2759"/>
<keyword evidence="2 6" id="KW-0812">Transmembrane</keyword>
<feature type="transmembrane region" description="Helical" evidence="6">
    <location>
        <begin position="445"/>
        <end position="465"/>
    </location>
</feature>
<feature type="transmembrane region" description="Helical" evidence="6">
    <location>
        <begin position="212"/>
        <end position="232"/>
    </location>
</feature>
<evidence type="ECO:0000256" key="5">
    <source>
        <dbReference type="SAM" id="MobiDB-lite"/>
    </source>
</evidence>
<dbReference type="HOGENOM" id="CLU_008455_13_5_1"/>
<dbReference type="Gene3D" id="1.20.1250.20">
    <property type="entry name" value="MFS general substrate transporter like domains"/>
    <property type="match status" value="1"/>
</dbReference>
<gene>
    <name evidence="8" type="ORF">HMPREF1541_03121</name>
</gene>
<dbReference type="PROSITE" id="PS50850">
    <property type="entry name" value="MFS"/>
    <property type="match status" value="1"/>
</dbReference>
<feature type="transmembrane region" description="Helical" evidence="6">
    <location>
        <begin position="477"/>
        <end position="498"/>
    </location>
</feature>
<dbReference type="InParanoid" id="W2RXD8"/>
<evidence type="ECO:0000256" key="2">
    <source>
        <dbReference type="ARBA" id="ARBA00022692"/>
    </source>
</evidence>
<feature type="transmembrane region" description="Helical" evidence="6">
    <location>
        <begin position="378"/>
        <end position="396"/>
    </location>
</feature>
<accession>W2RXD8</accession>
<dbReference type="InterPro" id="IPR036259">
    <property type="entry name" value="MFS_trans_sf"/>
</dbReference>